<dbReference type="PROSITE" id="PS51257">
    <property type="entry name" value="PROKAR_LIPOPROTEIN"/>
    <property type="match status" value="1"/>
</dbReference>
<accession>A0A8J7W835</accession>
<evidence type="ECO:0000259" key="1">
    <source>
        <dbReference type="Pfam" id="PF00174"/>
    </source>
</evidence>
<dbReference type="SUPFAM" id="SSF56524">
    <property type="entry name" value="Oxidoreductase molybdopterin-binding domain"/>
    <property type="match status" value="1"/>
</dbReference>
<feature type="domain" description="Oxidoreductase molybdopterin-binding" evidence="1">
    <location>
        <begin position="42"/>
        <end position="185"/>
    </location>
</feature>
<dbReference type="EMBL" id="JWHL01000001">
    <property type="protein sequence ID" value="MBR1368045.1"/>
    <property type="molecule type" value="Genomic_DNA"/>
</dbReference>
<dbReference type="Gene3D" id="3.90.420.10">
    <property type="entry name" value="Oxidoreductase, molybdopterin-binding domain"/>
    <property type="match status" value="1"/>
</dbReference>
<dbReference type="InterPro" id="IPR036374">
    <property type="entry name" value="OxRdtase_Mopterin-bd_sf"/>
</dbReference>
<dbReference type="Pfam" id="PF00174">
    <property type="entry name" value="Oxidored_molyb"/>
    <property type="match status" value="1"/>
</dbReference>
<dbReference type="Proteomes" id="UP000730161">
    <property type="component" value="Unassembled WGS sequence"/>
</dbReference>
<evidence type="ECO:0000313" key="2">
    <source>
        <dbReference type="EMBL" id="MBR1368045.1"/>
    </source>
</evidence>
<protein>
    <submittedName>
        <fullName evidence="2">Molybdopterin-binding oxidoreductase</fullName>
    </submittedName>
</protein>
<dbReference type="AlphaFoldDB" id="A0A8J7W835"/>
<reference evidence="2" key="1">
    <citation type="submission" date="2014-12" db="EMBL/GenBank/DDBJ databases">
        <authorList>
            <person name="Huang H.-H."/>
            <person name="Chen S.-C."/>
            <person name="Lai M.-C."/>
        </authorList>
    </citation>
    <scope>NUCLEOTIDE SEQUENCE</scope>
    <source>
        <strain evidence="2">K1F9705b</strain>
    </source>
</reference>
<dbReference type="RefSeq" id="WP_211529644.1">
    <property type="nucleotide sequence ID" value="NZ_JWHL01000001.1"/>
</dbReference>
<sequence>MRYSLIITIIIVLGAIFVSGCLDHQDEQEEEIPWNLTLTDGESTILLSMEDIRALKPVTGHAYAVSTVGIRYGPYRVKGVDILDLLDLIGGAGENDLLYISAPDGYLWVFDTEQASGSGFLTFNTDLKEIPSPPLRVIIAYEQDGKPLTYNDGGPLRLIITSDTSDVITEGSSWVKWVDRIEIRRR</sequence>
<dbReference type="OrthoDB" id="24039at2157"/>
<dbReference type="InterPro" id="IPR000572">
    <property type="entry name" value="OxRdtase_Mopterin-bd_dom"/>
</dbReference>
<comment type="caution">
    <text evidence="2">The sequence shown here is derived from an EMBL/GenBank/DDBJ whole genome shotgun (WGS) entry which is preliminary data.</text>
</comment>
<evidence type="ECO:0000313" key="3">
    <source>
        <dbReference type="Proteomes" id="UP000730161"/>
    </source>
</evidence>
<organism evidence="2 3">
    <name type="scientific">Methanocalculus chunghsingensis</name>
    <dbReference type="NCBI Taxonomy" id="156457"/>
    <lineage>
        <taxon>Archaea</taxon>
        <taxon>Methanobacteriati</taxon>
        <taxon>Methanobacteriota</taxon>
        <taxon>Stenosarchaea group</taxon>
        <taxon>Methanomicrobia</taxon>
        <taxon>Methanomicrobiales</taxon>
        <taxon>Methanocalculaceae</taxon>
        <taxon>Methanocalculus</taxon>
    </lineage>
</organism>
<proteinExistence type="predicted"/>
<name>A0A8J7W835_9EURY</name>
<keyword evidence="3" id="KW-1185">Reference proteome</keyword>
<gene>
    <name evidence="2" type="ORF">RJ53_00460</name>
</gene>